<name>A0A9D7XHW5_9BACT</name>
<gene>
    <name evidence="6" type="ORF">IPP58_06300</name>
</gene>
<proteinExistence type="predicted"/>
<dbReference type="Gene3D" id="1.25.40.10">
    <property type="entry name" value="Tetratricopeptide repeat domain"/>
    <property type="match status" value="2"/>
</dbReference>
<dbReference type="Pfam" id="PF07721">
    <property type="entry name" value="TPR_4"/>
    <property type="match status" value="1"/>
</dbReference>
<dbReference type="PANTHER" id="PTHR45586">
    <property type="entry name" value="TPR REPEAT-CONTAINING PROTEIN PA4667"/>
    <property type="match status" value="1"/>
</dbReference>
<dbReference type="Pfam" id="PF01841">
    <property type="entry name" value="Transglut_core"/>
    <property type="match status" value="1"/>
</dbReference>
<accession>A0A9D7XHW5</accession>
<feature type="domain" description="DUF3857" evidence="5">
    <location>
        <begin position="6"/>
        <end position="167"/>
    </location>
</feature>
<dbReference type="GO" id="GO:0042802">
    <property type="term" value="F:identical protein binding"/>
    <property type="evidence" value="ECO:0007669"/>
    <property type="project" value="InterPro"/>
</dbReference>
<dbReference type="SUPFAM" id="SSF48452">
    <property type="entry name" value="TPR-like"/>
    <property type="match status" value="2"/>
</dbReference>
<dbReference type="InterPro" id="IPR038765">
    <property type="entry name" value="Papain-like_cys_pep_sf"/>
</dbReference>
<dbReference type="InterPro" id="IPR002931">
    <property type="entry name" value="Transglutaminase-like"/>
</dbReference>
<evidence type="ECO:0000256" key="1">
    <source>
        <dbReference type="ARBA" id="ARBA00022737"/>
    </source>
</evidence>
<feature type="region of interest" description="Disordered" evidence="3">
    <location>
        <begin position="487"/>
        <end position="508"/>
    </location>
</feature>
<dbReference type="Gene3D" id="3.10.620.30">
    <property type="match status" value="1"/>
</dbReference>
<protein>
    <submittedName>
        <fullName evidence="6">DUF3857 domain-containing protein</fullName>
    </submittedName>
</protein>
<sequence length="1312" mass="144589">MVLDESGRRTARYRYIFRIDQDSAIEGWGTVRADYTTWLEERPIIRARVITPDGKEHTLDPATIGEFSPEHQSPDMFTDRRHLKAPLPKLAKGVIAEVEILHRDHRPFSMVGTMGQFALSQPVPVNRSRYTLEVPASSPFKWKIRGLSGIEPQSQIVGGRKVISLDLGPTLPRKKDEPNQAPDQNPPPALIYSTTPTWEAAAVEYSEIVEAQLAGAQLGPWVRQATGDATDRMDLIKRLVARMHKDIRYTGLEFGDASVVPRKPADTLKRGYGDCKDKSALLVALLREAGIPASMALLRVGSRQDIEPDMPGLSAFDHAIVYIPGSPAIWIDPTVPSAPIGLLPAADMERRALVIGAPSPGLLTTPGTSADLNVLREIKEVFLADDGTGRVLEITQGQGPFEIQLRGEYLGVDPKRTRENLKAYAERTYKAKDLGRLEYLRPEDLGLPFRLILEAQKVGIANTGTSDAAVAMNAWPLVNSLSNTLKAESKEDAEESDSAVPKDPQKPDAVVPRKTDLLMWAPYTMEAKWIIHPPSGYAHDSLPANQSLAFGPATLSLTYQGNPDGSVEALYRMVCPKRRWSPKEVDQARIDLKSFGDSKIPLVVFQQVGEAFLGAGQTKEALAEFRKQQVAAPGRANPLIRLARAQLAAGLAETARESLKEAIRLEPTSSMAFQVQGWVLQHDWIGRRFKSGWDRKGAIGAYRRSIALDPKNRTSQHNLAILLEHNSEGERYVPGEDLDEAVRIYKALIEEEKTDSLQDNLMVCLSRQGRWAEAQEVARSREASPRRNAWLVGMEACLNGLEKAKALGRSQFPDLTTRRATYLGAADVALTFRKYAEASALLNEGSSGASDMTQVKARAELLARIQPHEAITPDLKDPREVVKAMFLALGDRKLTMERLRLFLSEAGLSPAQLRKAIDEQRKFAATSAKQGFSIPLMLDITLSLTELTFEGDDHKGFTVQAQMPGQSPSKFYVARFGTTCRLVGNELPDLARQALWYLKRSDLGAARVWMDHLFEASRKPEEGEPLSGHVVRRLWEKGRQGTADEIRLAAMCVLAMEKEEQEAMDAVRVALQSRLTAPQMGSVARSAALGASLRKDLVTREQATALLVSLFPDSISGLNRRIDYLAASGKWKPALDTVESALAKHPDDPDLPSRKLYILHRLGQFAEAEALMADRIARGKANPGDFNNLAWWKVVKGKVDPETLNQARKAILGTGASSSPAHHTLATVLAEAGRTAEALEFLLKALGMRDEEDPTGADWYLLGRIAEQLGETTAAKAYYLRVKPDRGELDEGEFGCPALAKRQLEALKPKAL</sequence>
<evidence type="ECO:0000256" key="2">
    <source>
        <dbReference type="ARBA" id="ARBA00022803"/>
    </source>
</evidence>
<evidence type="ECO:0000259" key="4">
    <source>
        <dbReference type="Pfam" id="PF01841"/>
    </source>
</evidence>
<reference evidence="6" key="1">
    <citation type="submission" date="2020-10" db="EMBL/GenBank/DDBJ databases">
        <title>Connecting structure to function with the recovery of over 1000 high-quality activated sludge metagenome-assembled genomes encoding full-length rRNA genes using long-read sequencing.</title>
        <authorList>
            <person name="Singleton C.M."/>
            <person name="Petriglieri F."/>
            <person name="Kristensen J.M."/>
            <person name="Kirkegaard R.H."/>
            <person name="Michaelsen T.Y."/>
            <person name="Andersen M.H."/>
            <person name="Karst S.M."/>
            <person name="Dueholm M.S."/>
            <person name="Nielsen P.H."/>
            <person name="Albertsen M."/>
        </authorList>
    </citation>
    <scope>NUCLEOTIDE SEQUENCE</scope>
    <source>
        <strain evidence="6">Skiv_18-Q3-R9-52_MAXAC.067</strain>
    </source>
</reference>
<evidence type="ECO:0000259" key="5">
    <source>
        <dbReference type="Pfam" id="PF12969"/>
    </source>
</evidence>
<dbReference type="InterPro" id="IPR024618">
    <property type="entry name" value="DUF3857"/>
</dbReference>
<evidence type="ECO:0000256" key="3">
    <source>
        <dbReference type="SAM" id="MobiDB-lite"/>
    </source>
</evidence>
<dbReference type="EMBL" id="JADKIO010000005">
    <property type="protein sequence ID" value="MBK9796098.1"/>
    <property type="molecule type" value="Genomic_DNA"/>
</dbReference>
<feature type="domain" description="Transglutaminase-like" evidence="4">
    <location>
        <begin position="222"/>
        <end position="297"/>
    </location>
</feature>
<dbReference type="Pfam" id="PF13181">
    <property type="entry name" value="TPR_8"/>
    <property type="match status" value="1"/>
</dbReference>
<dbReference type="SUPFAM" id="SSF54001">
    <property type="entry name" value="Cysteine proteinases"/>
    <property type="match status" value="1"/>
</dbReference>
<feature type="region of interest" description="Disordered" evidence="3">
    <location>
        <begin position="168"/>
        <end position="188"/>
    </location>
</feature>
<dbReference type="InterPro" id="IPR011990">
    <property type="entry name" value="TPR-like_helical_dom_sf"/>
</dbReference>
<dbReference type="InterPro" id="IPR011717">
    <property type="entry name" value="TPR-4"/>
</dbReference>
<dbReference type="Gene3D" id="2.60.40.3140">
    <property type="match status" value="1"/>
</dbReference>
<dbReference type="SMART" id="SM00028">
    <property type="entry name" value="TPR"/>
    <property type="match status" value="5"/>
</dbReference>
<organism evidence="6 7">
    <name type="scientific">Candidatus Geothrix skivensis</name>
    <dbReference type="NCBI Taxonomy" id="2954439"/>
    <lineage>
        <taxon>Bacteria</taxon>
        <taxon>Pseudomonadati</taxon>
        <taxon>Acidobacteriota</taxon>
        <taxon>Holophagae</taxon>
        <taxon>Holophagales</taxon>
        <taxon>Holophagaceae</taxon>
        <taxon>Geothrix</taxon>
    </lineage>
</organism>
<dbReference type="PANTHER" id="PTHR45586:SF1">
    <property type="entry name" value="LIPOPOLYSACCHARIDE ASSEMBLY PROTEIN B"/>
    <property type="match status" value="1"/>
</dbReference>
<evidence type="ECO:0000313" key="6">
    <source>
        <dbReference type="EMBL" id="MBK9796098.1"/>
    </source>
</evidence>
<evidence type="ECO:0000313" key="7">
    <source>
        <dbReference type="Proteomes" id="UP000886657"/>
    </source>
</evidence>
<dbReference type="InterPro" id="IPR019734">
    <property type="entry name" value="TPR_rpt"/>
</dbReference>
<dbReference type="Pfam" id="PF12969">
    <property type="entry name" value="DUF3857"/>
    <property type="match status" value="1"/>
</dbReference>
<comment type="caution">
    <text evidence="6">The sequence shown here is derived from an EMBL/GenBank/DDBJ whole genome shotgun (WGS) entry which is preliminary data.</text>
</comment>
<dbReference type="Proteomes" id="UP000886657">
    <property type="component" value="Unassembled WGS sequence"/>
</dbReference>
<keyword evidence="1" id="KW-0677">Repeat</keyword>
<dbReference type="InterPro" id="IPR051012">
    <property type="entry name" value="CellSynth/LPSAsmb/PSIAsmb"/>
</dbReference>
<keyword evidence="2" id="KW-0802">TPR repeat</keyword>